<organism evidence="7 8">
    <name type="scientific">Pseudocercospora fuligena</name>
    <dbReference type="NCBI Taxonomy" id="685502"/>
    <lineage>
        <taxon>Eukaryota</taxon>
        <taxon>Fungi</taxon>
        <taxon>Dikarya</taxon>
        <taxon>Ascomycota</taxon>
        <taxon>Pezizomycotina</taxon>
        <taxon>Dothideomycetes</taxon>
        <taxon>Dothideomycetidae</taxon>
        <taxon>Mycosphaerellales</taxon>
        <taxon>Mycosphaerellaceae</taxon>
        <taxon>Pseudocercospora</taxon>
    </lineage>
</organism>
<evidence type="ECO:0000256" key="5">
    <source>
        <dbReference type="ARBA" id="ARBA00022758"/>
    </source>
</evidence>
<proteinExistence type="inferred from homology"/>
<feature type="region of interest" description="Disordered" evidence="6">
    <location>
        <begin position="201"/>
        <end position="231"/>
    </location>
</feature>
<evidence type="ECO:0000313" key="7">
    <source>
        <dbReference type="EMBL" id="KAF7190746.1"/>
    </source>
</evidence>
<name>A0A8H6RIN6_9PEZI</name>
<comment type="caution">
    <text evidence="7">The sequence shown here is derived from an EMBL/GenBank/DDBJ whole genome shotgun (WGS) entry which is preliminary data.</text>
</comment>
<dbReference type="Gene3D" id="3.40.630.60">
    <property type="match status" value="1"/>
</dbReference>
<feature type="region of interest" description="Disordered" evidence="6">
    <location>
        <begin position="25"/>
        <end position="48"/>
    </location>
</feature>
<evidence type="ECO:0000256" key="6">
    <source>
        <dbReference type="SAM" id="MobiDB-lite"/>
    </source>
</evidence>
<dbReference type="AlphaFoldDB" id="A0A8H6RIN6"/>
<dbReference type="PANTHER" id="PTHR10279">
    <property type="entry name" value="ORNITHINE DECARBOXYLASE ANTIZYME"/>
    <property type="match status" value="1"/>
</dbReference>
<feature type="non-terminal residue" evidence="7">
    <location>
        <position position="350"/>
    </location>
</feature>
<evidence type="ECO:0000256" key="2">
    <source>
        <dbReference type="ARBA" id="ARBA00008796"/>
    </source>
</evidence>
<dbReference type="SUPFAM" id="SSF55729">
    <property type="entry name" value="Acyl-CoA N-acyltransferases (Nat)"/>
    <property type="match status" value="1"/>
</dbReference>
<dbReference type="GO" id="GO:0075523">
    <property type="term" value="P:viral translational frameshifting"/>
    <property type="evidence" value="ECO:0007669"/>
    <property type="project" value="UniProtKB-KW"/>
</dbReference>
<comment type="function">
    <text evidence="1">Ornithine decarboxylase (ODC) antizyme protein that negatively regulates ODC activity and intracellular polyamine biosynthesis in response to increased intracellular polyamine levels. Binds to ODC monomers, inhibiting the assembly of the functional ODC homodimer, and targets the monomers for ubiquitin-independent proteolytic destruction by the 26S proteasome.</text>
</comment>
<dbReference type="InterPro" id="IPR016181">
    <property type="entry name" value="Acyl_CoA_acyltransferase"/>
</dbReference>
<dbReference type="GO" id="GO:0008073">
    <property type="term" value="F:ornithine decarboxylase inhibitor activity"/>
    <property type="evidence" value="ECO:0007669"/>
    <property type="project" value="InterPro"/>
</dbReference>
<evidence type="ECO:0000256" key="1">
    <source>
        <dbReference type="ARBA" id="ARBA00002307"/>
    </source>
</evidence>
<evidence type="ECO:0000313" key="8">
    <source>
        <dbReference type="Proteomes" id="UP000660729"/>
    </source>
</evidence>
<feature type="compositionally biased region" description="Polar residues" evidence="6">
    <location>
        <begin position="62"/>
        <end position="72"/>
    </location>
</feature>
<dbReference type="GO" id="GO:0045732">
    <property type="term" value="P:positive regulation of protein catabolic process"/>
    <property type="evidence" value="ECO:0007669"/>
    <property type="project" value="TreeGrafter"/>
</dbReference>
<feature type="region of interest" description="Disordered" evidence="6">
    <location>
        <begin position="62"/>
        <end position="83"/>
    </location>
</feature>
<dbReference type="EMBL" id="JABCIY010000168">
    <property type="protein sequence ID" value="KAF7190746.1"/>
    <property type="molecule type" value="Genomic_DNA"/>
</dbReference>
<comment type="subunit">
    <text evidence="3">Interacts with ODC and thereby sterically blocks ODC homodimerization.</text>
</comment>
<sequence length="350" mass="38842">LNLRLRLFHHRTQRIYTTPTTTYAYAPSPRSTPPSTSSKPISTALRKQKPWQTDAMAMLNYSSKSSSNFARKTSTESSRRSNTQASAYAVNANTMALTGFHFSSTPGGQAAGWNELYTDAIRLGGFEAPPGGVPSPPPSPDAAPVGRPSLRQRKRSTDAASHIMEECERLFCETLKTTFLVEKDVGLEDSLMMDLRNTHVGSKPIPQPPQSTTIAHGQPTPSASPDGRNYPRERGLIREYVEIWDYVAGARFRGFVAEKEDMRTMCVFFDKDVVGMDLKPGLMSLLELASSDHFDCTDIVICIDRNADSEDFKDLTRSLNWVGFELTMLEAWTGSEGCISDRYVFLGMDV</sequence>
<dbReference type="InterPro" id="IPR038581">
    <property type="entry name" value="ODC_AZ_sf"/>
</dbReference>
<comment type="similarity">
    <text evidence="2">Belongs to the ODC antizyme family.</text>
</comment>
<dbReference type="PANTHER" id="PTHR10279:SF10">
    <property type="entry name" value="ORNITHINE DECARBOXYLASE ANTIZYME"/>
    <property type="match status" value="1"/>
</dbReference>
<protein>
    <recommendedName>
        <fullName evidence="4">Ornithine decarboxylase antizyme</fullName>
    </recommendedName>
</protein>
<keyword evidence="5" id="KW-0688">Ribosomal frameshifting</keyword>
<evidence type="ECO:0000256" key="3">
    <source>
        <dbReference type="ARBA" id="ARBA00011486"/>
    </source>
</evidence>
<feature type="compositionally biased region" description="Low complexity" evidence="6">
    <location>
        <begin position="25"/>
        <end position="43"/>
    </location>
</feature>
<accession>A0A8H6RIN6</accession>
<reference evidence="7" key="1">
    <citation type="submission" date="2020-04" db="EMBL/GenBank/DDBJ databases">
        <title>Draft genome resource of the tomato pathogen Pseudocercospora fuligena.</title>
        <authorList>
            <person name="Zaccaron A."/>
        </authorList>
    </citation>
    <scope>NUCLEOTIDE SEQUENCE</scope>
    <source>
        <strain evidence="7">PF001</strain>
    </source>
</reference>
<feature type="compositionally biased region" description="Pro residues" evidence="6">
    <location>
        <begin position="131"/>
        <end position="141"/>
    </location>
</feature>
<gene>
    <name evidence="7" type="ORF">HII31_07905</name>
</gene>
<dbReference type="GO" id="GO:0005737">
    <property type="term" value="C:cytoplasm"/>
    <property type="evidence" value="ECO:0007669"/>
    <property type="project" value="TreeGrafter"/>
</dbReference>
<keyword evidence="8" id="KW-1185">Reference proteome</keyword>
<evidence type="ECO:0000256" key="4">
    <source>
        <dbReference type="ARBA" id="ARBA00017712"/>
    </source>
</evidence>
<dbReference type="OrthoDB" id="5959761at2759"/>
<dbReference type="Pfam" id="PF02100">
    <property type="entry name" value="ODC_AZ"/>
    <property type="match status" value="1"/>
</dbReference>
<feature type="compositionally biased region" description="Polar residues" evidence="6">
    <location>
        <begin position="210"/>
        <end position="223"/>
    </location>
</feature>
<dbReference type="Proteomes" id="UP000660729">
    <property type="component" value="Unassembled WGS sequence"/>
</dbReference>
<dbReference type="InterPro" id="IPR002993">
    <property type="entry name" value="ODC_AZ"/>
</dbReference>
<feature type="region of interest" description="Disordered" evidence="6">
    <location>
        <begin position="125"/>
        <end position="158"/>
    </location>
</feature>
<dbReference type="GO" id="GO:0005634">
    <property type="term" value="C:nucleus"/>
    <property type="evidence" value="ECO:0007669"/>
    <property type="project" value="TreeGrafter"/>
</dbReference>